<sequence>MSSDTYQNFIIGKGDEVKDGKSSYKDFVQVYFEDHDKALDIAMQILNTFHNQRHLSEQQKTAISVSLTGSLESEEE</sequence>
<organism evidence="1 2">
    <name type="scientific">Vibrio alginolyticus</name>
    <dbReference type="NCBI Taxonomy" id="663"/>
    <lineage>
        <taxon>Bacteria</taxon>
        <taxon>Pseudomonadati</taxon>
        <taxon>Pseudomonadota</taxon>
        <taxon>Gammaproteobacteria</taxon>
        <taxon>Vibrionales</taxon>
        <taxon>Vibrionaceae</taxon>
        <taxon>Vibrio</taxon>
    </lineage>
</organism>
<name>A0A7Y4F130_VIBAL</name>
<dbReference type="RefSeq" id="WP_031831014.1">
    <property type="nucleotide sequence ID" value="NZ_JAGDLQ010000012.1"/>
</dbReference>
<dbReference type="EMBL" id="VTYF01000015">
    <property type="protein sequence ID" value="NOI11188.1"/>
    <property type="molecule type" value="Genomic_DNA"/>
</dbReference>
<dbReference type="AlphaFoldDB" id="A0A7Y4F130"/>
<gene>
    <name evidence="1" type="ORF">F0254_20345</name>
</gene>
<protein>
    <submittedName>
        <fullName evidence="1">Uncharacterized protein</fullName>
    </submittedName>
</protein>
<accession>A0A7Y4F130</accession>
<proteinExistence type="predicted"/>
<evidence type="ECO:0000313" key="2">
    <source>
        <dbReference type="Proteomes" id="UP000532247"/>
    </source>
</evidence>
<dbReference type="Proteomes" id="UP000532247">
    <property type="component" value="Unassembled WGS sequence"/>
</dbReference>
<comment type="caution">
    <text evidence="1">The sequence shown here is derived from an EMBL/GenBank/DDBJ whole genome shotgun (WGS) entry which is preliminary data.</text>
</comment>
<evidence type="ECO:0000313" key="1">
    <source>
        <dbReference type="EMBL" id="NOI11188.1"/>
    </source>
</evidence>
<reference evidence="1 2" key="1">
    <citation type="submission" date="2019-09" db="EMBL/GenBank/DDBJ databases">
        <title>Draft genome sequencing and comparative genomics of hatchery-associated Vibrios.</title>
        <authorList>
            <person name="Kehlet-Delgado H."/>
            <person name="Mueller R.S."/>
        </authorList>
    </citation>
    <scope>NUCLEOTIDE SEQUENCE [LARGE SCALE GENOMIC DNA]</scope>
    <source>
        <strain evidence="1 2">081416A</strain>
    </source>
</reference>